<comment type="pathway">
    <text evidence="1 7">Cofactor biosynthesis; (R)-pantothenate biosynthesis; (R)-pantoate from 3-methyl-2-oxobutanoate: step 1/2.</text>
</comment>
<name>A0A239H0K4_9SPHN</name>
<comment type="cofactor">
    <cofactor evidence="7 10">
        <name>Mg(2+)</name>
        <dbReference type="ChEBI" id="CHEBI:18420"/>
    </cofactor>
    <text evidence="7 10">Binds 1 Mg(2+) ion per subunit.</text>
</comment>
<evidence type="ECO:0000256" key="7">
    <source>
        <dbReference type="HAMAP-Rule" id="MF_00156"/>
    </source>
</evidence>
<feature type="active site" description="Proton acceptor" evidence="7 8">
    <location>
        <position position="215"/>
    </location>
</feature>
<dbReference type="FunFam" id="3.20.20.60:FF:000003">
    <property type="entry name" value="3-methyl-2-oxobutanoate hydroxymethyltransferase"/>
    <property type="match status" value="1"/>
</dbReference>
<evidence type="ECO:0000256" key="2">
    <source>
        <dbReference type="ARBA" id="ARBA00008676"/>
    </source>
</evidence>
<dbReference type="PANTHER" id="PTHR20881:SF0">
    <property type="entry name" value="3-METHYL-2-OXOBUTANOATE HYDROXYMETHYLTRANSFERASE"/>
    <property type="match status" value="1"/>
</dbReference>
<evidence type="ECO:0000256" key="6">
    <source>
        <dbReference type="ARBA" id="ARBA00056497"/>
    </source>
</evidence>
<evidence type="ECO:0000256" key="10">
    <source>
        <dbReference type="PIRSR" id="PIRSR000388-3"/>
    </source>
</evidence>
<feature type="binding site" evidence="7 10">
    <location>
        <position position="116"/>
    </location>
    <ligand>
        <name>Mg(2+)</name>
        <dbReference type="ChEBI" id="CHEBI:18420"/>
    </ligand>
</feature>
<feature type="binding site" evidence="7 9">
    <location>
        <position position="116"/>
    </location>
    <ligand>
        <name>3-methyl-2-oxobutanoate</name>
        <dbReference type="ChEBI" id="CHEBI:11851"/>
    </ligand>
</feature>
<keyword evidence="4 7" id="KW-0566">Pantothenate biosynthesis</keyword>
<dbReference type="UniPathway" id="UPA00028">
    <property type="reaction ID" value="UER00003"/>
</dbReference>
<feature type="binding site" evidence="7 9">
    <location>
        <begin position="77"/>
        <end position="78"/>
    </location>
    <ligand>
        <name>3-methyl-2-oxobutanoate</name>
        <dbReference type="ChEBI" id="CHEBI:11851"/>
    </ligand>
</feature>
<feature type="binding site" evidence="7 9">
    <location>
        <position position="146"/>
    </location>
    <ligand>
        <name>3-methyl-2-oxobutanoate</name>
        <dbReference type="ChEBI" id="CHEBI:11851"/>
    </ligand>
</feature>
<evidence type="ECO:0000256" key="4">
    <source>
        <dbReference type="ARBA" id="ARBA00022655"/>
    </source>
</evidence>
<sequence>MHCNIGGYPGAMSTLPKTLTLDTSTSRANPTPQPMKRLTVPRIRQRKGGEPLVMLTAYTVRQAQLLDPHCDMLLVGDSLAQVIYGLPHTVGVTMEMMALHGAAVVRGSYHAAVIVDMPFGSYEGSPEQAFDNAARLLKETGAAAVKVEGGRVLAPTIEFLTQRGIPVMGHVGLTPQAVNILGGYGVRGKSEEEARAIVDDAVAVAQAGAFSIVIEGVLESIAIEITGKVACPTIGIGASAQCDGQVLVTDDMLGMFERVPKFVKRYQDMSGVISGAVKEYADQVRSRSFPTPDQIYAG</sequence>
<evidence type="ECO:0000313" key="11">
    <source>
        <dbReference type="EMBL" id="SNS74910.1"/>
    </source>
</evidence>
<comment type="catalytic activity">
    <reaction evidence="7">
        <text>(6R)-5,10-methylene-5,6,7,8-tetrahydrofolate + 3-methyl-2-oxobutanoate + H2O = 2-dehydropantoate + (6S)-5,6,7,8-tetrahydrofolate</text>
        <dbReference type="Rhea" id="RHEA:11824"/>
        <dbReference type="ChEBI" id="CHEBI:11561"/>
        <dbReference type="ChEBI" id="CHEBI:11851"/>
        <dbReference type="ChEBI" id="CHEBI:15377"/>
        <dbReference type="ChEBI" id="CHEBI:15636"/>
        <dbReference type="ChEBI" id="CHEBI:57453"/>
        <dbReference type="EC" id="2.1.2.11"/>
    </reaction>
</comment>
<dbReference type="NCBIfam" id="NF001452">
    <property type="entry name" value="PRK00311.1"/>
    <property type="match status" value="1"/>
</dbReference>
<dbReference type="Proteomes" id="UP000198339">
    <property type="component" value="Unassembled WGS sequence"/>
</dbReference>
<keyword evidence="7 10" id="KW-0479">Metal-binding</keyword>
<dbReference type="GO" id="GO:0008168">
    <property type="term" value="F:methyltransferase activity"/>
    <property type="evidence" value="ECO:0007669"/>
    <property type="project" value="UniProtKB-KW"/>
</dbReference>
<dbReference type="GO" id="GO:0015940">
    <property type="term" value="P:pantothenate biosynthetic process"/>
    <property type="evidence" value="ECO:0007669"/>
    <property type="project" value="UniProtKB-UniRule"/>
</dbReference>
<dbReference type="InterPro" id="IPR015813">
    <property type="entry name" value="Pyrv/PenolPyrv_kinase-like_dom"/>
</dbReference>
<dbReference type="InterPro" id="IPR003700">
    <property type="entry name" value="Pantoate_hydroxy_MeTrfase"/>
</dbReference>
<dbReference type="PANTHER" id="PTHR20881">
    <property type="entry name" value="3-METHYL-2-OXOBUTANOATE HYDROXYMETHYLTRANSFERASE"/>
    <property type="match status" value="1"/>
</dbReference>
<dbReference type="GO" id="GO:0003864">
    <property type="term" value="F:3-methyl-2-oxobutanoate hydroxymethyltransferase activity"/>
    <property type="evidence" value="ECO:0007669"/>
    <property type="project" value="UniProtKB-UniRule"/>
</dbReference>
<dbReference type="GO" id="GO:0005737">
    <property type="term" value="C:cytoplasm"/>
    <property type="evidence" value="ECO:0007669"/>
    <property type="project" value="UniProtKB-SubCell"/>
</dbReference>
<protein>
    <recommendedName>
        <fullName evidence="7">3-methyl-2-oxobutanoate hydroxymethyltransferase</fullName>
        <ecNumber evidence="7">2.1.2.11</ecNumber>
    </recommendedName>
    <alternativeName>
        <fullName evidence="7">Ketopantoate hydroxymethyltransferase</fullName>
        <shortName evidence="7">KPHMT</shortName>
    </alternativeName>
</protein>
<keyword evidence="12" id="KW-1185">Reference proteome</keyword>
<comment type="similarity">
    <text evidence="2 7">Belongs to the PanB family.</text>
</comment>
<reference evidence="11 12" key="1">
    <citation type="submission" date="2017-06" db="EMBL/GenBank/DDBJ databases">
        <authorList>
            <person name="Kim H.J."/>
            <person name="Triplett B.A."/>
        </authorList>
    </citation>
    <scope>NUCLEOTIDE SEQUENCE [LARGE SCALE GENOMIC DNA]</scope>
    <source>
        <strain evidence="11 12">DS15</strain>
    </source>
</reference>
<keyword evidence="7 10" id="KW-0460">Magnesium</keyword>
<proteinExistence type="inferred from homology"/>
<comment type="subcellular location">
    <subcellularLocation>
        <location evidence="7">Cytoplasm</location>
    </subcellularLocation>
</comment>
<comment type="function">
    <text evidence="6 7">Catalyzes the reversible reaction in which hydroxymethyl group from 5,10-methylenetetrahydrofolate is transferred onto alpha-ketoisovalerate to form ketopantoate.</text>
</comment>
<feature type="binding site" evidence="7 10">
    <location>
        <position position="77"/>
    </location>
    <ligand>
        <name>Mg(2+)</name>
        <dbReference type="ChEBI" id="CHEBI:18420"/>
    </ligand>
</feature>
<evidence type="ECO:0000256" key="8">
    <source>
        <dbReference type="PIRSR" id="PIRSR000388-1"/>
    </source>
</evidence>
<dbReference type="Pfam" id="PF02548">
    <property type="entry name" value="Pantoate_transf"/>
    <property type="match status" value="1"/>
</dbReference>
<dbReference type="HAMAP" id="MF_00156">
    <property type="entry name" value="PanB"/>
    <property type="match status" value="1"/>
</dbReference>
<comment type="subunit">
    <text evidence="3 7">Homodecamer; pentamer of dimers.</text>
</comment>
<dbReference type="EMBL" id="FZPA01000004">
    <property type="protein sequence ID" value="SNS74910.1"/>
    <property type="molecule type" value="Genomic_DNA"/>
</dbReference>
<evidence type="ECO:0000256" key="3">
    <source>
        <dbReference type="ARBA" id="ARBA00011424"/>
    </source>
</evidence>
<gene>
    <name evidence="7" type="primary">panB</name>
    <name evidence="11" type="ORF">SAMN06295955_104191</name>
</gene>
<keyword evidence="11" id="KW-0489">Methyltransferase</keyword>
<evidence type="ECO:0000256" key="5">
    <source>
        <dbReference type="ARBA" id="ARBA00022679"/>
    </source>
</evidence>
<evidence type="ECO:0000256" key="9">
    <source>
        <dbReference type="PIRSR" id="PIRSR000388-2"/>
    </source>
</evidence>
<organism evidence="11 12">
    <name type="scientific">Sphingopyxis indica</name>
    <dbReference type="NCBI Taxonomy" id="436663"/>
    <lineage>
        <taxon>Bacteria</taxon>
        <taxon>Pseudomonadati</taxon>
        <taxon>Pseudomonadota</taxon>
        <taxon>Alphaproteobacteria</taxon>
        <taxon>Sphingomonadales</taxon>
        <taxon>Sphingomonadaceae</taxon>
        <taxon>Sphingopyxis</taxon>
    </lineage>
</organism>
<evidence type="ECO:0000313" key="12">
    <source>
        <dbReference type="Proteomes" id="UP000198339"/>
    </source>
</evidence>
<dbReference type="InterPro" id="IPR040442">
    <property type="entry name" value="Pyrv_kinase-like_dom_sf"/>
</dbReference>
<evidence type="ECO:0000256" key="1">
    <source>
        <dbReference type="ARBA" id="ARBA00005033"/>
    </source>
</evidence>
<dbReference type="GO" id="GO:0032259">
    <property type="term" value="P:methylation"/>
    <property type="evidence" value="ECO:0007669"/>
    <property type="project" value="UniProtKB-KW"/>
</dbReference>
<dbReference type="SUPFAM" id="SSF51621">
    <property type="entry name" value="Phosphoenolpyruvate/pyruvate domain"/>
    <property type="match status" value="1"/>
</dbReference>
<dbReference type="NCBIfam" id="TIGR00222">
    <property type="entry name" value="panB"/>
    <property type="match status" value="1"/>
</dbReference>
<dbReference type="GO" id="GO:0000287">
    <property type="term" value="F:magnesium ion binding"/>
    <property type="evidence" value="ECO:0007669"/>
    <property type="project" value="TreeGrafter"/>
</dbReference>
<dbReference type="EC" id="2.1.2.11" evidence="7"/>
<dbReference type="Gene3D" id="3.20.20.60">
    <property type="entry name" value="Phosphoenolpyruvate-binding domains"/>
    <property type="match status" value="1"/>
</dbReference>
<dbReference type="PIRSF" id="PIRSF000388">
    <property type="entry name" value="Pantoate_hydroxy_MeTrfase"/>
    <property type="match status" value="1"/>
</dbReference>
<keyword evidence="5 7" id="KW-0808">Transferase</keyword>
<dbReference type="AlphaFoldDB" id="A0A239H0K4"/>
<keyword evidence="7" id="KW-0963">Cytoplasm</keyword>
<accession>A0A239H0K4</accession>
<dbReference type="CDD" id="cd06557">
    <property type="entry name" value="KPHMT-like"/>
    <property type="match status" value="1"/>
</dbReference>
<feature type="binding site" evidence="7 10">
    <location>
        <position position="148"/>
    </location>
    <ligand>
        <name>Mg(2+)</name>
        <dbReference type="ChEBI" id="CHEBI:18420"/>
    </ligand>
</feature>